<feature type="transmembrane region" description="Helical" evidence="11">
    <location>
        <begin position="119"/>
        <end position="140"/>
    </location>
</feature>
<keyword evidence="4" id="KW-0349">Heme</keyword>
<evidence type="ECO:0000256" key="10">
    <source>
        <dbReference type="ARBA" id="ARBA00023136"/>
    </source>
</evidence>
<feature type="transmembrane region" description="Helical" evidence="11">
    <location>
        <begin position="161"/>
        <end position="183"/>
    </location>
</feature>
<dbReference type="FunCoup" id="F2UQZ4">
    <property type="interactions" value="552"/>
</dbReference>
<feature type="transmembrane region" description="Helical" evidence="11">
    <location>
        <begin position="195"/>
        <end position="214"/>
    </location>
</feature>
<evidence type="ECO:0000313" key="14">
    <source>
        <dbReference type="EMBL" id="EGD80049.1"/>
    </source>
</evidence>
<dbReference type="Gene3D" id="1.20.120.1770">
    <property type="match status" value="1"/>
</dbReference>
<accession>F2UQZ4</accession>
<evidence type="ECO:0000259" key="13">
    <source>
        <dbReference type="PROSITE" id="PS50939"/>
    </source>
</evidence>
<feature type="transmembrane region" description="Helical" evidence="11">
    <location>
        <begin position="87"/>
        <end position="107"/>
    </location>
</feature>
<comment type="subcellular location">
    <subcellularLocation>
        <location evidence="2">Membrane</location>
        <topology evidence="2">Multi-pass membrane protein</topology>
    </subcellularLocation>
</comment>
<evidence type="ECO:0000256" key="1">
    <source>
        <dbReference type="ARBA" id="ARBA00001970"/>
    </source>
</evidence>
<dbReference type="AlphaFoldDB" id="F2UQZ4"/>
<dbReference type="GO" id="GO:0046872">
    <property type="term" value="F:metal ion binding"/>
    <property type="evidence" value="ECO:0007669"/>
    <property type="project" value="UniProtKB-KW"/>
</dbReference>
<evidence type="ECO:0000256" key="12">
    <source>
        <dbReference type="SAM" id="SignalP"/>
    </source>
</evidence>
<protein>
    <recommendedName>
        <fullName evidence="13">Cytochrome b561 domain-containing protein</fullName>
    </recommendedName>
</protein>
<dbReference type="eggNOG" id="ENOG502S3K7">
    <property type="taxonomic scope" value="Eukaryota"/>
</dbReference>
<dbReference type="InParanoid" id="F2UQZ4"/>
<keyword evidence="3" id="KW-0813">Transport</keyword>
<feature type="domain" description="Cytochrome b561" evidence="13">
    <location>
        <begin position="8"/>
        <end position="216"/>
    </location>
</feature>
<reference evidence="14" key="1">
    <citation type="submission" date="2009-08" db="EMBL/GenBank/DDBJ databases">
        <title>Annotation of Salpingoeca rosetta.</title>
        <authorList>
            <consortium name="The Broad Institute Genome Sequencing Platform"/>
            <person name="Russ C."/>
            <person name="Cuomo C."/>
            <person name="Burger G."/>
            <person name="Gray M.W."/>
            <person name="Holland P.W.H."/>
            <person name="King N."/>
            <person name="Lang F.B.F."/>
            <person name="Roger A.J."/>
            <person name="Ruiz-Trillo I."/>
            <person name="Young S.K."/>
            <person name="Zeng Q."/>
            <person name="Gargeya S."/>
            <person name="Alvarado L."/>
            <person name="Berlin A."/>
            <person name="Chapman S.B."/>
            <person name="Chen Z."/>
            <person name="Freedman E."/>
            <person name="Gellesch M."/>
            <person name="Goldberg J."/>
            <person name="Griggs A."/>
            <person name="Gujja S."/>
            <person name="Heilman E."/>
            <person name="Heiman D."/>
            <person name="Howarth C."/>
            <person name="Mehta T."/>
            <person name="Neiman D."/>
            <person name="Pearson M."/>
            <person name="Roberts A."/>
            <person name="Saif S."/>
            <person name="Shea T."/>
            <person name="Shenoy N."/>
            <person name="Sisk P."/>
            <person name="Stolte C."/>
            <person name="Sykes S."/>
            <person name="White J."/>
            <person name="Yandava C."/>
            <person name="Haas B."/>
            <person name="Nusbaum C."/>
            <person name="Birren B."/>
        </authorList>
    </citation>
    <scope>NUCLEOTIDE SEQUENCE [LARGE SCALE GENOMIC DNA]</scope>
    <source>
        <strain evidence="14">ATCC 50818</strain>
    </source>
</reference>
<evidence type="ECO:0000256" key="8">
    <source>
        <dbReference type="ARBA" id="ARBA00022989"/>
    </source>
</evidence>
<evidence type="ECO:0000256" key="2">
    <source>
        <dbReference type="ARBA" id="ARBA00004141"/>
    </source>
</evidence>
<evidence type="ECO:0000256" key="11">
    <source>
        <dbReference type="SAM" id="Phobius"/>
    </source>
</evidence>
<dbReference type="PROSITE" id="PS50939">
    <property type="entry name" value="CYTOCHROME_B561"/>
    <property type="match status" value="1"/>
</dbReference>
<feature type="signal peptide" evidence="12">
    <location>
        <begin position="1"/>
        <end position="18"/>
    </location>
</feature>
<dbReference type="STRING" id="946362.F2UQZ4"/>
<dbReference type="KEGG" id="sre:PTSG_10325"/>
<organism evidence="15">
    <name type="scientific">Salpingoeca rosetta (strain ATCC 50818 / BSB-021)</name>
    <dbReference type="NCBI Taxonomy" id="946362"/>
    <lineage>
        <taxon>Eukaryota</taxon>
        <taxon>Choanoflagellata</taxon>
        <taxon>Craspedida</taxon>
        <taxon>Salpingoecidae</taxon>
        <taxon>Salpingoeca</taxon>
    </lineage>
</organism>
<comment type="cofactor">
    <cofactor evidence="1">
        <name>heme b</name>
        <dbReference type="ChEBI" id="CHEBI:60344"/>
    </cofactor>
</comment>
<evidence type="ECO:0000256" key="7">
    <source>
        <dbReference type="ARBA" id="ARBA00022982"/>
    </source>
</evidence>
<keyword evidence="9" id="KW-0408">Iron</keyword>
<evidence type="ECO:0000256" key="9">
    <source>
        <dbReference type="ARBA" id="ARBA00023004"/>
    </source>
</evidence>
<dbReference type="GO" id="GO:0140575">
    <property type="term" value="F:transmembrane monodehydroascorbate reductase activity"/>
    <property type="evidence" value="ECO:0007669"/>
    <property type="project" value="InterPro"/>
</dbReference>
<keyword evidence="12" id="KW-0732">Signal</keyword>
<evidence type="ECO:0000256" key="3">
    <source>
        <dbReference type="ARBA" id="ARBA00022448"/>
    </source>
</evidence>
<dbReference type="PANTHER" id="PTHR15422:SF24">
    <property type="entry name" value="DOMON RELATED DOMAIN-CONTAINING PROTEIN"/>
    <property type="match status" value="1"/>
</dbReference>
<dbReference type="GeneID" id="16068903"/>
<dbReference type="InterPro" id="IPR045150">
    <property type="entry name" value="CYB561D1/2"/>
</dbReference>
<proteinExistence type="predicted"/>
<dbReference type="PANTHER" id="PTHR15422">
    <property type="entry name" value="OS05G0565100 PROTEIN"/>
    <property type="match status" value="1"/>
</dbReference>
<feature type="transmembrane region" description="Helical" evidence="11">
    <location>
        <begin position="223"/>
        <end position="244"/>
    </location>
</feature>
<dbReference type="EMBL" id="GL832990">
    <property type="protein sequence ID" value="EGD80049.1"/>
    <property type="molecule type" value="Genomic_DNA"/>
</dbReference>
<evidence type="ECO:0000256" key="5">
    <source>
        <dbReference type="ARBA" id="ARBA00022692"/>
    </source>
</evidence>
<keyword evidence="5 11" id="KW-0812">Transmembrane</keyword>
<evidence type="ECO:0000256" key="6">
    <source>
        <dbReference type="ARBA" id="ARBA00022723"/>
    </source>
</evidence>
<keyword evidence="6" id="KW-0479">Metal-binding</keyword>
<dbReference type="SMART" id="SM00665">
    <property type="entry name" value="B561"/>
    <property type="match status" value="1"/>
</dbReference>
<dbReference type="OrthoDB" id="5974263at2759"/>
<dbReference type="RefSeq" id="XP_004988374.1">
    <property type="nucleotide sequence ID" value="XM_004988317.1"/>
</dbReference>
<name>F2UQZ4_SALR5</name>
<sequence>MKSTIATLLLLLAACGLAAPPTWATPLAGAAAENGEGGEGGEEEGSVNAVIAHGICMVLAWILFSPSAIFIAHFLKFLGQKWFLLHKYMQIIATLLTVAGFIAILSGGEAEAEGAHGSLGIFLLVCTLIQALLGFARNLISGEPTDPNDPKDHGPRRWMFNYMHWLLGALTTVIAIVTIYLGLDLVEIGTPGFTALYVWLGVEAFVVLVSLVINHREGHSNNVLLAACGVFAAAALACTIVIAVKIGTVSNIDL</sequence>
<dbReference type="GO" id="GO:0016020">
    <property type="term" value="C:membrane"/>
    <property type="evidence" value="ECO:0007669"/>
    <property type="project" value="UniProtKB-SubCell"/>
</dbReference>
<evidence type="ECO:0000313" key="15">
    <source>
        <dbReference type="Proteomes" id="UP000007799"/>
    </source>
</evidence>
<keyword evidence="7" id="KW-0249">Electron transport</keyword>
<gene>
    <name evidence="14" type="ORF">PTSG_10325</name>
</gene>
<dbReference type="InterPro" id="IPR006593">
    <property type="entry name" value="Cyt_b561/ferric_Rdtase_TM"/>
</dbReference>
<dbReference type="Proteomes" id="UP000007799">
    <property type="component" value="Unassembled WGS sequence"/>
</dbReference>
<feature type="chain" id="PRO_5003290907" description="Cytochrome b561 domain-containing protein" evidence="12">
    <location>
        <begin position="19"/>
        <end position="254"/>
    </location>
</feature>
<keyword evidence="8 11" id="KW-1133">Transmembrane helix</keyword>
<dbReference type="CDD" id="cd08760">
    <property type="entry name" value="Cyt_b561_FRRS1_like"/>
    <property type="match status" value="1"/>
</dbReference>
<dbReference type="Pfam" id="PF03188">
    <property type="entry name" value="Cytochrom_B561"/>
    <property type="match status" value="1"/>
</dbReference>
<dbReference type="GO" id="GO:0020037">
    <property type="term" value="F:heme binding"/>
    <property type="evidence" value="ECO:0007669"/>
    <property type="project" value="TreeGrafter"/>
</dbReference>
<keyword evidence="15" id="KW-1185">Reference proteome</keyword>
<dbReference type="PROSITE" id="PS51257">
    <property type="entry name" value="PROKAR_LIPOPROTEIN"/>
    <property type="match status" value="1"/>
</dbReference>
<feature type="transmembrane region" description="Helical" evidence="11">
    <location>
        <begin position="48"/>
        <end position="75"/>
    </location>
</feature>
<keyword evidence="10 11" id="KW-0472">Membrane</keyword>
<evidence type="ECO:0000256" key="4">
    <source>
        <dbReference type="ARBA" id="ARBA00022617"/>
    </source>
</evidence>